<name>A0A244CMB2_PSEDV</name>
<dbReference type="AlphaFoldDB" id="A0A244CMB2"/>
<evidence type="ECO:0000313" key="2">
    <source>
        <dbReference type="EMBL" id="OUL56753.1"/>
    </source>
</evidence>
<gene>
    <name evidence="2" type="ORF">B1199_15370</name>
</gene>
<feature type="domain" description="PilZ" evidence="1">
    <location>
        <begin position="146"/>
        <end position="236"/>
    </location>
</feature>
<keyword evidence="3" id="KW-1185">Reference proteome</keyword>
<dbReference type="RefSeq" id="WP_086745007.1">
    <property type="nucleotide sequence ID" value="NZ_MWPV01000005.1"/>
</dbReference>
<proteinExistence type="predicted"/>
<accession>A0A244CMB2</accession>
<organism evidence="2 3">
    <name type="scientific">Pseudoalteromonas ulvae</name>
    <dbReference type="NCBI Taxonomy" id="107327"/>
    <lineage>
        <taxon>Bacteria</taxon>
        <taxon>Pseudomonadati</taxon>
        <taxon>Pseudomonadota</taxon>
        <taxon>Gammaproteobacteria</taxon>
        <taxon>Alteromonadales</taxon>
        <taxon>Pseudoalteromonadaceae</taxon>
        <taxon>Pseudoalteromonas</taxon>
    </lineage>
</organism>
<dbReference type="Gene3D" id="2.40.10.220">
    <property type="entry name" value="predicted glycosyltransferase like domains"/>
    <property type="match status" value="1"/>
</dbReference>
<protein>
    <recommendedName>
        <fullName evidence="1">PilZ domain-containing protein</fullName>
    </recommendedName>
</protein>
<dbReference type="OrthoDB" id="9876297at2"/>
<comment type="caution">
    <text evidence="2">The sequence shown here is derived from an EMBL/GenBank/DDBJ whole genome shotgun (WGS) entry which is preliminary data.</text>
</comment>
<dbReference type="InterPro" id="IPR009875">
    <property type="entry name" value="PilZ_domain"/>
</dbReference>
<dbReference type="Pfam" id="PF07238">
    <property type="entry name" value="PilZ"/>
    <property type="match status" value="1"/>
</dbReference>
<sequence>MQTTGSLGLLLQQFFASKKEHIRNNIPSVLSVAEFQHMLKKEKIRADRLSNPFSLVLFVLPTGIYCPLCDALVKHLTKLNRVIDEIGFFDETHLAIYLFNTPLEGAKSFLTRIAQEFEQLSEFKHSINVYPDSLPRPPAMNKIANKRVQERLPLLLNAQLSIKQADKMHTLSAKTLNISSSGAFIISDRQIDDETEIEFEFTLPLTELNSGSSLDIKILAKGHVIRSIGQGFAVTFAPQ</sequence>
<dbReference type="GO" id="GO:0035438">
    <property type="term" value="F:cyclic-di-GMP binding"/>
    <property type="evidence" value="ECO:0007669"/>
    <property type="project" value="InterPro"/>
</dbReference>
<evidence type="ECO:0000313" key="3">
    <source>
        <dbReference type="Proteomes" id="UP000194841"/>
    </source>
</evidence>
<reference evidence="2 3" key="1">
    <citation type="submission" date="2017-02" db="EMBL/GenBank/DDBJ databases">
        <title>Pseudoalteromonas ulvae TC14 Genome.</title>
        <authorList>
            <person name="Molmeret M."/>
        </authorList>
    </citation>
    <scope>NUCLEOTIDE SEQUENCE [LARGE SCALE GENOMIC DNA]</scope>
    <source>
        <strain evidence="2">TC14</strain>
    </source>
</reference>
<dbReference type="EMBL" id="MWPV01000005">
    <property type="protein sequence ID" value="OUL56753.1"/>
    <property type="molecule type" value="Genomic_DNA"/>
</dbReference>
<dbReference type="Proteomes" id="UP000194841">
    <property type="component" value="Unassembled WGS sequence"/>
</dbReference>
<evidence type="ECO:0000259" key="1">
    <source>
        <dbReference type="Pfam" id="PF07238"/>
    </source>
</evidence>